<protein>
    <submittedName>
        <fullName evidence="1">Uncharacterized protein</fullName>
    </submittedName>
</protein>
<accession>A0A4S3IZC5</accession>
<gene>
    <name evidence="1" type="ORF">EYZ11_012971</name>
</gene>
<evidence type="ECO:0000313" key="2">
    <source>
        <dbReference type="Proteomes" id="UP000308092"/>
    </source>
</evidence>
<dbReference type="EMBL" id="SOSA01001128">
    <property type="protein sequence ID" value="THC87582.1"/>
    <property type="molecule type" value="Genomic_DNA"/>
</dbReference>
<dbReference type="VEuPathDB" id="FungiDB:EYZ11_012971"/>
<evidence type="ECO:0000313" key="1">
    <source>
        <dbReference type="EMBL" id="THC87582.1"/>
    </source>
</evidence>
<keyword evidence="2" id="KW-1185">Reference proteome</keyword>
<sequence>MNDTNKSPKNAGIKLALAHIQEVDALLR</sequence>
<comment type="caution">
    <text evidence="1">The sequence shown here is derived from an EMBL/GenBank/DDBJ whole genome shotgun (WGS) entry which is preliminary data.</text>
</comment>
<name>A0A4S3IZC5_9EURO</name>
<reference evidence="1 2" key="1">
    <citation type="submission" date="2019-03" db="EMBL/GenBank/DDBJ databases">
        <title>The genome sequence of a newly discovered highly antifungal drug resistant Aspergillus species, Aspergillus tanneri NIH 1004.</title>
        <authorList>
            <person name="Mounaud S."/>
            <person name="Singh I."/>
            <person name="Joardar V."/>
            <person name="Pakala S."/>
            <person name="Pakala S."/>
            <person name="Venepally P."/>
            <person name="Hoover J."/>
            <person name="Nierman W."/>
            <person name="Chung J."/>
            <person name="Losada L."/>
        </authorList>
    </citation>
    <scope>NUCLEOTIDE SEQUENCE [LARGE SCALE GENOMIC DNA]</scope>
    <source>
        <strain evidence="1 2">NIH1004</strain>
    </source>
</reference>
<dbReference type="Proteomes" id="UP000308092">
    <property type="component" value="Unassembled WGS sequence"/>
</dbReference>
<organism evidence="1 2">
    <name type="scientific">Aspergillus tanneri</name>
    <dbReference type="NCBI Taxonomy" id="1220188"/>
    <lineage>
        <taxon>Eukaryota</taxon>
        <taxon>Fungi</taxon>
        <taxon>Dikarya</taxon>
        <taxon>Ascomycota</taxon>
        <taxon>Pezizomycotina</taxon>
        <taxon>Eurotiomycetes</taxon>
        <taxon>Eurotiomycetidae</taxon>
        <taxon>Eurotiales</taxon>
        <taxon>Aspergillaceae</taxon>
        <taxon>Aspergillus</taxon>
        <taxon>Aspergillus subgen. Circumdati</taxon>
    </lineage>
</organism>
<dbReference type="AlphaFoldDB" id="A0A4S3IZC5"/>
<proteinExistence type="predicted"/>